<proteinExistence type="predicted"/>
<keyword evidence="3" id="KW-1185">Reference proteome</keyword>
<dbReference type="RefSeq" id="WP_281806480.1">
    <property type="nucleotide sequence ID" value="NZ_BSEC01000004.1"/>
</dbReference>
<feature type="chain" id="PRO_5040840289" description="PepSY domain-containing protein" evidence="1">
    <location>
        <begin position="21"/>
        <end position="84"/>
    </location>
</feature>
<gene>
    <name evidence="2" type="ORF">LMG27198_45980</name>
</gene>
<evidence type="ECO:0000313" key="2">
    <source>
        <dbReference type="EMBL" id="GLI95606.1"/>
    </source>
</evidence>
<protein>
    <recommendedName>
        <fullName evidence="4">PepSY domain-containing protein</fullName>
    </recommendedName>
</protein>
<organism evidence="2 3">
    <name type="scientific">Methylocystis echinoides</name>
    <dbReference type="NCBI Taxonomy" id="29468"/>
    <lineage>
        <taxon>Bacteria</taxon>
        <taxon>Pseudomonadati</taxon>
        <taxon>Pseudomonadota</taxon>
        <taxon>Alphaproteobacteria</taxon>
        <taxon>Hyphomicrobiales</taxon>
        <taxon>Methylocystaceae</taxon>
        <taxon>Methylocystis</taxon>
    </lineage>
</organism>
<reference evidence="2" key="1">
    <citation type="journal article" date="2023" name="Int. J. Syst. Evol. Microbiol.">
        <title>Methylocystis iwaonis sp. nov., a type II methane-oxidizing bacterium from surface soil of a rice paddy field in Japan, and emended description of the genus Methylocystis (ex Whittenbury et al. 1970) Bowman et al. 1993.</title>
        <authorList>
            <person name="Kaise H."/>
            <person name="Sawadogo J.B."/>
            <person name="Alam M.S."/>
            <person name="Ueno C."/>
            <person name="Dianou D."/>
            <person name="Shinjo R."/>
            <person name="Asakawa S."/>
        </authorList>
    </citation>
    <scope>NUCLEOTIDE SEQUENCE</scope>
    <source>
        <strain evidence="2">LMG27198</strain>
    </source>
</reference>
<accession>A0A9W6GYT7</accession>
<feature type="signal peptide" evidence="1">
    <location>
        <begin position="1"/>
        <end position="20"/>
    </location>
</feature>
<name>A0A9W6GYT7_9HYPH</name>
<sequence length="84" mass="9016">MKRIMIAALGAVMFGPGAMADAKLTDTEVAKVKQAIAAWGCEGGKYEKESEGSGVLEAEDVKCKGGQYDFRLDKDFNVLAITRD</sequence>
<evidence type="ECO:0008006" key="4">
    <source>
        <dbReference type="Google" id="ProtNLM"/>
    </source>
</evidence>
<evidence type="ECO:0000313" key="3">
    <source>
        <dbReference type="Proteomes" id="UP001144323"/>
    </source>
</evidence>
<comment type="caution">
    <text evidence="2">The sequence shown here is derived from an EMBL/GenBank/DDBJ whole genome shotgun (WGS) entry which is preliminary data.</text>
</comment>
<evidence type="ECO:0000256" key="1">
    <source>
        <dbReference type="SAM" id="SignalP"/>
    </source>
</evidence>
<dbReference type="AlphaFoldDB" id="A0A9W6GYT7"/>
<dbReference type="EMBL" id="BSEC01000004">
    <property type="protein sequence ID" value="GLI95606.1"/>
    <property type="molecule type" value="Genomic_DNA"/>
</dbReference>
<keyword evidence="1" id="KW-0732">Signal</keyword>
<dbReference type="Proteomes" id="UP001144323">
    <property type="component" value="Unassembled WGS sequence"/>
</dbReference>